<name>A0A2N9F6P2_FAGSY</name>
<feature type="compositionally biased region" description="Basic and acidic residues" evidence="1">
    <location>
        <begin position="55"/>
        <end position="65"/>
    </location>
</feature>
<evidence type="ECO:0000313" key="2">
    <source>
        <dbReference type="EMBL" id="SPC82755.1"/>
    </source>
</evidence>
<protein>
    <submittedName>
        <fullName evidence="2">Uncharacterized protein</fullName>
    </submittedName>
</protein>
<sequence>MCIARPVVHQKNVLTSWSTRKGKDNKNDALEKEMPLVDKEESVTKEHDEDESIPENEKLIAMEKPDDSDDELFLSAEEEPEPEDIEDLTIELENS</sequence>
<dbReference type="AlphaFoldDB" id="A0A2N9F6P2"/>
<reference evidence="2" key="1">
    <citation type="submission" date="2018-02" db="EMBL/GenBank/DDBJ databases">
        <authorList>
            <person name="Cohen D.B."/>
            <person name="Kent A.D."/>
        </authorList>
    </citation>
    <scope>NUCLEOTIDE SEQUENCE</scope>
</reference>
<feature type="compositionally biased region" description="Acidic residues" evidence="1">
    <location>
        <begin position="66"/>
        <end position="95"/>
    </location>
</feature>
<organism evidence="2">
    <name type="scientific">Fagus sylvatica</name>
    <name type="common">Beechnut</name>
    <dbReference type="NCBI Taxonomy" id="28930"/>
    <lineage>
        <taxon>Eukaryota</taxon>
        <taxon>Viridiplantae</taxon>
        <taxon>Streptophyta</taxon>
        <taxon>Embryophyta</taxon>
        <taxon>Tracheophyta</taxon>
        <taxon>Spermatophyta</taxon>
        <taxon>Magnoliopsida</taxon>
        <taxon>eudicotyledons</taxon>
        <taxon>Gunneridae</taxon>
        <taxon>Pentapetalae</taxon>
        <taxon>rosids</taxon>
        <taxon>fabids</taxon>
        <taxon>Fagales</taxon>
        <taxon>Fagaceae</taxon>
        <taxon>Fagus</taxon>
    </lineage>
</organism>
<dbReference type="EMBL" id="OIVN01000598">
    <property type="protein sequence ID" value="SPC82755.1"/>
    <property type="molecule type" value="Genomic_DNA"/>
</dbReference>
<feature type="compositionally biased region" description="Basic and acidic residues" evidence="1">
    <location>
        <begin position="21"/>
        <end position="47"/>
    </location>
</feature>
<gene>
    <name evidence="2" type="ORF">FSB_LOCUS10637</name>
</gene>
<feature type="region of interest" description="Disordered" evidence="1">
    <location>
        <begin position="19"/>
        <end position="95"/>
    </location>
</feature>
<proteinExistence type="predicted"/>
<evidence type="ECO:0000256" key="1">
    <source>
        <dbReference type="SAM" id="MobiDB-lite"/>
    </source>
</evidence>
<accession>A0A2N9F6P2</accession>